<dbReference type="AlphaFoldDB" id="A0AAD7VFQ1"/>
<accession>A0AAD7VFQ1</accession>
<gene>
    <name evidence="1" type="ORF">O6P43_004011</name>
</gene>
<proteinExistence type="predicted"/>
<sequence>MFYLKISILHLARSCTSMNLCRTIKPFVVSRLIFCKIEFQKLGREGEDRRRTKKNRSFSNIVSLSVL</sequence>
<comment type="caution">
    <text evidence="1">The sequence shown here is derived from an EMBL/GenBank/DDBJ whole genome shotgun (WGS) entry which is preliminary data.</text>
</comment>
<name>A0AAD7VFQ1_QUISA</name>
<protein>
    <submittedName>
        <fullName evidence="1">Uncharacterized protein</fullName>
    </submittedName>
</protein>
<dbReference type="KEGG" id="qsa:O6P43_004011"/>
<reference evidence="1" key="1">
    <citation type="journal article" date="2023" name="Science">
        <title>Elucidation of the pathway for biosynthesis of saponin adjuvants from the soapbark tree.</title>
        <authorList>
            <person name="Reed J."/>
            <person name="Orme A."/>
            <person name="El-Demerdash A."/>
            <person name="Owen C."/>
            <person name="Martin L.B.B."/>
            <person name="Misra R.C."/>
            <person name="Kikuchi S."/>
            <person name="Rejzek M."/>
            <person name="Martin A.C."/>
            <person name="Harkess A."/>
            <person name="Leebens-Mack J."/>
            <person name="Louveau T."/>
            <person name="Stephenson M.J."/>
            <person name="Osbourn A."/>
        </authorList>
    </citation>
    <scope>NUCLEOTIDE SEQUENCE</scope>
    <source>
        <strain evidence="1">S10</strain>
    </source>
</reference>
<keyword evidence="2" id="KW-1185">Reference proteome</keyword>
<dbReference type="Proteomes" id="UP001163823">
    <property type="component" value="Chromosome 3"/>
</dbReference>
<evidence type="ECO:0000313" key="2">
    <source>
        <dbReference type="Proteomes" id="UP001163823"/>
    </source>
</evidence>
<dbReference type="EMBL" id="JARAOO010000003">
    <property type="protein sequence ID" value="KAJ7973840.1"/>
    <property type="molecule type" value="Genomic_DNA"/>
</dbReference>
<organism evidence="1 2">
    <name type="scientific">Quillaja saponaria</name>
    <name type="common">Soap bark tree</name>
    <dbReference type="NCBI Taxonomy" id="32244"/>
    <lineage>
        <taxon>Eukaryota</taxon>
        <taxon>Viridiplantae</taxon>
        <taxon>Streptophyta</taxon>
        <taxon>Embryophyta</taxon>
        <taxon>Tracheophyta</taxon>
        <taxon>Spermatophyta</taxon>
        <taxon>Magnoliopsida</taxon>
        <taxon>eudicotyledons</taxon>
        <taxon>Gunneridae</taxon>
        <taxon>Pentapetalae</taxon>
        <taxon>rosids</taxon>
        <taxon>fabids</taxon>
        <taxon>Fabales</taxon>
        <taxon>Quillajaceae</taxon>
        <taxon>Quillaja</taxon>
    </lineage>
</organism>
<evidence type="ECO:0000313" key="1">
    <source>
        <dbReference type="EMBL" id="KAJ7973840.1"/>
    </source>
</evidence>